<accession>A0A2T4DVY1</accession>
<sequence length="61" mass="7061">MEEFNINVKLHAKSKVEASQVKKAFETMVDSFKAEGIIKMEKIFKTDAFVRNVVKMKLNIK</sequence>
<proteinExistence type="predicted"/>
<organism evidence="1 2">
    <name type="scientific">Marivirga lumbricoides</name>
    <dbReference type="NCBI Taxonomy" id="1046115"/>
    <lineage>
        <taxon>Bacteria</taxon>
        <taxon>Pseudomonadati</taxon>
        <taxon>Bacteroidota</taxon>
        <taxon>Cytophagia</taxon>
        <taxon>Cytophagales</taxon>
        <taxon>Marivirgaceae</taxon>
        <taxon>Marivirga</taxon>
    </lineage>
</organism>
<dbReference type="AlphaFoldDB" id="A0A2T4DVY1"/>
<comment type="caution">
    <text evidence="1">The sequence shown here is derived from an EMBL/GenBank/DDBJ whole genome shotgun (WGS) entry which is preliminary data.</text>
</comment>
<name>A0A2T4DVY1_9BACT</name>
<dbReference type="EMBL" id="PYVU01000001">
    <property type="protein sequence ID" value="PTB98001.1"/>
    <property type="molecule type" value="Genomic_DNA"/>
</dbReference>
<gene>
    <name evidence="1" type="ORF">C9994_00140</name>
</gene>
<protein>
    <submittedName>
        <fullName evidence="1">Uncharacterized protein</fullName>
    </submittedName>
</protein>
<reference evidence="1 2" key="1">
    <citation type="submission" date="2018-03" db="EMBL/GenBank/DDBJ databases">
        <title>Cross-interface Injection: A General Nanoliter Liquid Handling Method Applied to Single Cells Genome Amplification Automated Nanoliter Liquid Handling Applied to Single Cell Multiple Displacement Amplification.</title>
        <authorList>
            <person name="Yun J."/>
            <person name="Xu P."/>
            <person name="Xu J."/>
            <person name="Dai X."/>
            <person name="Wang Y."/>
            <person name="Zheng X."/>
            <person name="Cao C."/>
            <person name="Yi Q."/>
            <person name="Zhu Y."/>
            <person name="Wang L."/>
            <person name="Dong Z."/>
            <person name="Huang Y."/>
            <person name="Huang L."/>
            <person name="Du W."/>
        </authorList>
    </citation>
    <scope>NUCLEOTIDE SEQUENCE [LARGE SCALE GENOMIC DNA]</scope>
    <source>
        <strain evidence="1 2">Z-D1-2</strain>
    </source>
</reference>
<dbReference type="Proteomes" id="UP000240608">
    <property type="component" value="Unassembled WGS sequence"/>
</dbReference>
<evidence type="ECO:0000313" key="2">
    <source>
        <dbReference type="Proteomes" id="UP000240608"/>
    </source>
</evidence>
<evidence type="ECO:0000313" key="1">
    <source>
        <dbReference type="EMBL" id="PTB98001.1"/>
    </source>
</evidence>